<accession>A0A9P0K5Y1</accession>
<name>A0A9P0K5Y1_ACAOB</name>
<gene>
    <name evidence="2" type="ORF">ACAOBT_LOCUS6976</name>
</gene>
<keyword evidence="3" id="KW-1185">Reference proteome</keyword>
<reference evidence="2" key="1">
    <citation type="submission" date="2022-03" db="EMBL/GenBank/DDBJ databases">
        <authorList>
            <person name="Sayadi A."/>
        </authorList>
    </citation>
    <scope>NUCLEOTIDE SEQUENCE</scope>
</reference>
<comment type="caution">
    <text evidence="2">The sequence shown here is derived from an EMBL/GenBank/DDBJ whole genome shotgun (WGS) entry which is preliminary data.</text>
</comment>
<dbReference type="AlphaFoldDB" id="A0A9P0K5Y1"/>
<feature type="region of interest" description="Disordered" evidence="1">
    <location>
        <begin position="53"/>
        <end position="72"/>
    </location>
</feature>
<dbReference type="EMBL" id="CAKOFQ010006735">
    <property type="protein sequence ID" value="CAH1966687.1"/>
    <property type="molecule type" value="Genomic_DNA"/>
</dbReference>
<organism evidence="2 3">
    <name type="scientific">Acanthoscelides obtectus</name>
    <name type="common">Bean weevil</name>
    <name type="synonym">Bruchus obtectus</name>
    <dbReference type="NCBI Taxonomy" id="200917"/>
    <lineage>
        <taxon>Eukaryota</taxon>
        <taxon>Metazoa</taxon>
        <taxon>Ecdysozoa</taxon>
        <taxon>Arthropoda</taxon>
        <taxon>Hexapoda</taxon>
        <taxon>Insecta</taxon>
        <taxon>Pterygota</taxon>
        <taxon>Neoptera</taxon>
        <taxon>Endopterygota</taxon>
        <taxon>Coleoptera</taxon>
        <taxon>Polyphaga</taxon>
        <taxon>Cucujiformia</taxon>
        <taxon>Chrysomeloidea</taxon>
        <taxon>Chrysomelidae</taxon>
        <taxon>Bruchinae</taxon>
        <taxon>Bruchini</taxon>
        <taxon>Acanthoscelides</taxon>
    </lineage>
</organism>
<dbReference type="Proteomes" id="UP001152888">
    <property type="component" value="Unassembled WGS sequence"/>
</dbReference>
<dbReference type="OrthoDB" id="6076970at2759"/>
<protein>
    <submittedName>
        <fullName evidence="2">Uncharacterized protein</fullName>
    </submittedName>
</protein>
<sequence length="72" mass="8443">MIERKTRNDPDLRRGKYFVYMNKTFSSMDYKAGPTLSLLGSMLTEKFADTKDQFDPRSKTTEQQNWILELTG</sequence>
<evidence type="ECO:0000313" key="3">
    <source>
        <dbReference type="Proteomes" id="UP001152888"/>
    </source>
</evidence>
<evidence type="ECO:0000256" key="1">
    <source>
        <dbReference type="SAM" id="MobiDB-lite"/>
    </source>
</evidence>
<proteinExistence type="predicted"/>
<evidence type="ECO:0000313" key="2">
    <source>
        <dbReference type="EMBL" id="CAH1966687.1"/>
    </source>
</evidence>